<sequence>MKNFSKSCVYQIYIKSFKDSNGDGIGDIGGIIERLDYIKNIGTDYIWITPFFRSPLNDNGYDISDYMSIDPVFGSMRDFERLISEADARGIGIMLDMVFNHTSTEHEWFKKALEGEKKYMDYYYFVDGEPDAPPTNWASKFGGSAWEYVPQLKKWYLHLFDVTQADLNWNNPEVREELKDILRFWKDKGVKGFRFDVINLVSKPDVFENDFEGDGRRFYTDGAKMHEFLKELIGDSGISEMLTVGEMSSTSIDNCIRYSNPAEKELSMCFSFHHLKVDYVNGDKWTLMKPDFNKLKELLVSWQLGMQQGGGWNAVFLCNHDQPRAVSRFGDDRRYRCESAKMLAVMIHMLRGTPYIYQGEEFGMTNADFNDISSYRDVESLNYYKIMLENGTSRQDALNILAAKSRDNGRTPVQWSSGENAGFSSAEPWISAAENFKEINAEADLKSESSVINFYKKLVGLRKEYNVISDGEFIPVGVPDSRLFMYKRQYQGEELLVICNMSGDEISWNDSAAGGYTQLLGNYEHSGKSLMPYEARVYYRK</sequence>
<dbReference type="InterPro" id="IPR013780">
    <property type="entry name" value="Glyco_hydro_b"/>
</dbReference>
<keyword evidence="3 6" id="KW-0326">Glycosidase</keyword>
<evidence type="ECO:0000259" key="5">
    <source>
        <dbReference type="SMART" id="SM00642"/>
    </source>
</evidence>
<dbReference type="AlphaFoldDB" id="A0A9D1PQJ8"/>
<dbReference type="InterPro" id="IPR012769">
    <property type="entry name" value="Trehalose_TreC"/>
</dbReference>
<dbReference type="Pfam" id="PF00128">
    <property type="entry name" value="Alpha-amylase"/>
    <property type="match status" value="1"/>
</dbReference>
<dbReference type="Gene3D" id="2.60.40.1180">
    <property type="entry name" value="Golgi alpha-mannosidase II"/>
    <property type="match status" value="1"/>
</dbReference>
<dbReference type="InterPro" id="IPR045857">
    <property type="entry name" value="O16G_dom_2"/>
</dbReference>
<protein>
    <recommendedName>
        <fullName evidence="4">Alpha,alpha-phosphotrehalase</fullName>
        <ecNumber evidence="4">3.2.1.93</ecNumber>
    </recommendedName>
</protein>
<dbReference type="InterPro" id="IPR006047">
    <property type="entry name" value="GH13_cat_dom"/>
</dbReference>
<dbReference type="SUPFAM" id="SSF51445">
    <property type="entry name" value="(Trans)glycosidases"/>
    <property type="match status" value="1"/>
</dbReference>
<organism evidence="6 7">
    <name type="scientific">Candidatus Monoglobus merdigallinarum</name>
    <dbReference type="NCBI Taxonomy" id="2838698"/>
    <lineage>
        <taxon>Bacteria</taxon>
        <taxon>Bacillati</taxon>
        <taxon>Bacillota</taxon>
        <taxon>Clostridia</taxon>
        <taxon>Monoglobales</taxon>
        <taxon>Monoglobaceae</taxon>
        <taxon>Monoglobus</taxon>
    </lineage>
</organism>
<dbReference type="NCBIfam" id="TIGR02403">
    <property type="entry name" value="trehalose_treC"/>
    <property type="match status" value="1"/>
</dbReference>
<accession>A0A9D1PQJ8</accession>
<dbReference type="GO" id="GO:0008788">
    <property type="term" value="F:alpha,alpha-phosphotrehalase activity"/>
    <property type="evidence" value="ECO:0007669"/>
    <property type="project" value="UniProtKB-UniRule"/>
</dbReference>
<reference evidence="6" key="1">
    <citation type="journal article" date="2021" name="PeerJ">
        <title>Extensive microbial diversity within the chicken gut microbiome revealed by metagenomics and culture.</title>
        <authorList>
            <person name="Gilroy R."/>
            <person name="Ravi A."/>
            <person name="Getino M."/>
            <person name="Pursley I."/>
            <person name="Horton D.L."/>
            <person name="Alikhan N.F."/>
            <person name="Baker D."/>
            <person name="Gharbi K."/>
            <person name="Hall N."/>
            <person name="Watson M."/>
            <person name="Adriaenssens E.M."/>
            <person name="Foster-Nyarko E."/>
            <person name="Jarju S."/>
            <person name="Secka A."/>
            <person name="Antonio M."/>
            <person name="Oren A."/>
            <person name="Chaudhuri R.R."/>
            <person name="La Ragione R."/>
            <person name="Hildebrand F."/>
            <person name="Pallen M.J."/>
        </authorList>
    </citation>
    <scope>NUCLEOTIDE SEQUENCE</scope>
    <source>
        <strain evidence="6">5790</strain>
    </source>
</reference>
<keyword evidence="2 6" id="KW-0378">Hydrolase</keyword>
<dbReference type="EMBL" id="DXIJ01000012">
    <property type="protein sequence ID" value="HIV85316.1"/>
    <property type="molecule type" value="Genomic_DNA"/>
</dbReference>
<evidence type="ECO:0000313" key="7">
    <source>
        <dbReference type="Proteomes" id="UP000824162"/>
    </source>
</evidence>
<dbReference type="GO" id="GO:0004556">
    <property type="term" value="F:alpha-amylase activity"/>
    <property type="evidence" value="ECO:0007669"/>
    <property type="project" value="TreeGrafter"/>
</dbReference>
<gene>
    <name evidence="6" type="primary">treC</name>
    <name evidence="6" type="ORF">H9900_00730</name>
</gene>
<dbReference type="NCBIfam" id="NF008183">
    <property type="entry name" value="PRK10933.1"/>
    <property type="match status" value="1"/>
</dbReference>
<dbReference type="FunFam" id="3.20.20.80:FF:000064">
    <property type="entry name" value="Oligo-1,6-glucosidase"/>
    <property type="match status" value="1"/>
</dbReference>
<evidence type="ECO:0000256" key="1">
    <source>
        <dbReference type="ARBA" id="ARBA00008061"/>
    </source>
</evidence>
<dbReference type="EC" id="3.2.1.93" evidence="4"/>
<dbReference type="SMART" id="SM00642">
    <property type="entry name" value="Aamy"/>
    <property type="match status" value="1"/>
</dbReference>
<dbReference type="GO" id="GO:0005737">
    <property type="term" value="C:cytoplasm"/>
    <property type="evidence" value="ECO:0007669"/>
    <property type="project" value="UniProtKB-UniRule"/>
</dbReference>
<dbReference type="Gene3D" id="3.20.20.80">
    <property type="entry name" value="Glycosidases"/>
    <property type="match status" value="1"/>
</dbReference>
<evidence type="ECO:0000256" key="4">
    <source>
        <dbReference type="NCBIfam" id="TIGR02403"/>
    </source>
</evidence>
<name>A0A9D1PQJ8_9FIRM</name>
<dbReference type="Proteomes" id="UP000824162">
    <property type="component" value="Unassembled WGS sequence"/>
</dbReference>
<dbReference type="PANTHER" id="PTHR10357">
    <property type="entry name" value="ALPHA-AMYLASE FAMILY MEMBER"/>
    <property type="match status" value="1"/>
</dbReference>
<dbReference type="CDD" id="cd11333">
    <property type="entry name" value="AmyAc_SI_OligoGlu_DGase"/>
    <property type="match status" value="1"/>
</dbReference>
<evidence type="ECO:0000313" key="6">
    <source>
        <dbReference type="EMBL" id="HIV85316.1"/>
    </source>
</evidence>
<comment type="caution">
    <text evidence="6">The sequence shown here is derived from an EMBL/GenBank/DDBJ whole genome shotgun (WGS) entry which is preliminary data.</text>
</comment>
<dbReference type="SUPFAM" id="SSF51011">
    <property type="entry name" value="Glycosyl hydrolase domain"/>
    <property type="match status" value="1"/>
</dbReference>
<feature type="domain" description="Glycosyl hydrolase family 13 catalytic" evidence="5">
    <location>
        <begin position="11"/>
        <end position="410"/>
    </location>
</feature>
<dbReference type="PANTHER" id="PTHR10357:SF217">
    <property type="entry name" value="TREHALOSE-6-PHOSPHATE HYDROLASE"/>
    <property type="match status" value="1"/>
</dbReference>
<evidence type="ECO:0000256" key="2">
    <source>
        <dbReference type="ARBA" id="ARBA00022801"/>
    </source>
</evidence>
<evidence type="ECO:0000256" key="3">
    <source>
        <dbReference type="ARBA" id="ARBA00023295"/>
    </source>
</evidence>
<dbReference type="Gene3D" id="3.90.400.10">
    <property type="entry name" value="Oligo-1,6-glucosidase, Domain 2"/>
    <property type="match status" value="1"/>
</dbReference>
<proteinExistence type="inferred from homology"/>
<reference evidence="6" key="2">
    <citation type="submission" date="2021-04" db="EMBL/GenBank/DDBJ databases">
        <authorList>
            <person name="Gilroy R."/>
        </authorList>
    </citation>
    <scope>NUCLEOTIDE SEQUENCE</scope>
    <source>
        <strain evidence="6">5790</strain>
    </source>
</reference>
<dbReference type="InterPro" id="IPR017853">
    <property type="entry name" value="GH"/>
</dbReference>
<dbReference type="GO" id="GO:0005993">
    <property type="term" value="P:trehalose catabolic process"/>
    <property type="evidence" value="ECO:0007669"/>
    <property type="project" value="InterPro"/>
</dbReference>
<comment type="similarity">
    <text evidence="1">Belongs to the glycosyl hydrolase 13 family.</text>
</comment>
<dbReference type="FunFam" id="3.90.400.10:FF:000002">
    <property type="entry name" value="Sucrose isomerase"/>
    <property type="match status" value="1"/>
</dbReference>